<dbReference type="InterPro" id="IPR027417">
    <property type="entry name" value="P-loop_NTPase"/>
</dbReference>
<gene>
    <name evidence="3" type="ORF">METZ01_LOCUS192566</name>
</gene>
<dbReference type="GO" id="GO:0005524">
    <property type="term" value="F:ATP binding"/>
    <property type="evidence" value="ECO:0007669"/>
    <property type="project" value="InterPro"/>
</dbReference>
<reference evidence="3" key="1">
    <citation type="submission" date="2018-05" db="EMBL/GenBank/DDBJ databases">
        <authorList>
            <person name="Lanie J.A."/>
            <person name="Ng W.-L."/>
            <person name="Kazmierczak K.M."/>
            <person name="Andrzejewski T.M."/>
            <person name="Davidsen T.M."/>
            <person name="Wayne K.J."/>
            <person name="Tettelin H."/>
            <person name="Glass J.I."/>
            <person name="Rusch D."/>
            <person name="Podicherti R."/>
            <person name="Tsui H.-C.T."/>
            <person name="Winkler M.E."/>
        </authorList>
    </citation>
    <scope>NUCLEOTIDE SEQUENCE</scope>
</reference>
<accession>A0A382DNT8</accession>
<protein>
    <recommendedName>
        <fullName evidence="2">Magnesium chelatase ChlI-like catalytic domain-containing protein</fullName>
    </recommendedName>
</protein>
<dbReference type="InterPro" id="IPR000523">
    <property type="entry name" value="Mg_chelatse_chII-like_cat_dom"/>
</dbReference>
<keyword evidence="1" id="KW-1133">Transmembrane helix</keyword>
<feature type="transmembrane region" description="Helical" evidence="1">
    <location>
        <begin position="133"/>
        <end position="156"/>
    </location>
</feature>
<dbReference type="Pfam" id="PF01078">
    <property type="entry name" value="Mg_chelatase"/>
    <property type="match status" value="1"/>
</dbReference>
<evidence type="ECO:0000259" key="2">
    <source>
        <dbReference type="Pfam" id="PF01078"/>
    </source>
</evidence>
<keyword evidence="1" id="KW-0472">Membrane</keyword>
<keyword evidence="1" id="KW-0812">Transmembrane</keyword>
<dbReference type="SUPFAM" id="SSF52540">
    <property type="entry name" value="P-loop containing nucleoside triphosphate hydrolases"/>
    <property type="match status" value="1"/>
</dbReference>
<dbReference type="Gene3D" id="3.40.50.300">
    <property type="entry name" value="P-loop containing nucleotide triphosphate hydrolases"/>
    <property type="match status" value="1"/>
</dbReference>
<evidence type="ECO:0000313" key="3">
    <source>
        <dbReference type="EMBL" id="SVB39712.1"/>
    </source>
</evidence>
<dbReference type="AlphaFoldDB" id="A0A382DNT8"/>
<feature type="domain" description="Magnesium chelatase ChlI-like catalytic" evidence="2">
    <location>
        <begin position="17"/>
        <end position="68"/>
    </location>
</feature>
<sequence length="208" mass="22714">MNFKNTSEIKVPSQLINKIIGQNKAVSLIEKAAKQRRHILLIGEPGTGKSMLGQALSHLVPKEALKDILILPNSSDENTPLVRPIISGRGKELLLRARENVSTSTKRQSILFTIFAIFALLLPWWLRGIYGDIMAAASLISGMMFLMIYAVSINMISKKKKITEPKLLIDTSKKNKAPFIDATGAHAGALFGDVRHDPFQSGGLGTPA</sequence>
<evidence type="ECO:0000256" key="1">
    <source>
        <dbReference type="SAM" id="Phobius"/>
    </source>
</evidence>
<organism evidence="3">
    <name type="scientific">marine metagenome</name>
    <dbReference type="NCBI Taxonomy" id="408172"/>
    <lineage>
        <taxon>unclassified sequences</taxon>
        <taxon>metagenomes</taxon>
        <taxon>ecological metagenomes</taxon>
    </lineage>
</organism>
<name>A0A382DNT8_9ZZZZ</name>
<dbReference type="EMBL" id="UINC01040191">
    <property type="protein sequence ID" value="SVB39712.1"/>
    <property type="molecule type" value="Genomic_DNA"/>
</dbReference>
<proteinExistence type="predicted"/>
<feature type="transmembrane region" description="Helical" evidence="1">
    <location>
        <begin position="110"/>
        <end position="127"/>
    </location>
</feature>
<feature type="non-terminal residue" evidence="3">
    <location>
        <position position="208"/>
    </location>
</feature>